<dbReference type="EMBL" id="KM974184">
    <property type="protein sequence ID" value="AIX13191.1"/>
    <property type="molecule type" value="Genomic_DNA"/>
</dbReference>
<evidence type="ECO:0000313" key="3">
    <source>
        <dbReference type="Proteomes" id="UP000030328"/>
    </source>
</evidence>
<proteinExistence type="predicted"/>
<dbReference type="GeneID" id="24724935"/>
<sequence length="356" mass="40098">MHFPQEQEVSIFDAKFIAEGFLRAGLKPMIHGSPGIGKSAVARQIAKENNLKLIDLRLTQMDPADLNGLPNLSGERAKFQVFEQFPLVGDELPINPETKEPFAGWLLFLDELTSADDDRQAAAYKLILDRQIGNEDLHPKCLVMGAGNLETDGAIVNPMSSALISRLHHIVVRNDLKRWLQVVAPKLDIATKVQAFLEFSPRAFYTFDPQNSGRVYACPRTWEDFSKWFLKMSPEQDPRALDDMLNLAAAMGIIGTVATDFKAFLAYFGRLPSLEEILTSPSTIYVPKDEPGLMFAMCSMLADNAKVDNIEKILIFLDRFNPDHMVITLRMACQRNKGLIQNPRISEWVKKNLNMF</sequence>
<accession>A0A0A0YVT3</accession>
<organism evidence="2 3">
    <name type="scientific">Pseudomonas phage YH6</name>
    <dbReference type="NCBI Taxonomy" id="1566995"/>
    <lineage>
        <taxon>Viruses</taxon>
        <taxon>Duplodnaviria</taxon>
        <taxon>Heunggongvirae</taxon>
        <taxon>Uroviricota</taxon>
        <taxon>Caudoviricetes</taxon>
        <taxon>Schitoviridae</taxon>
        <taxon>Migulavirinae</taxon>
        <taxon>Litunavirus</taxon>
        <taxon>Litunavirus Yh6</taxon>
    </lineage>
</organism>
<gene>
    <name evidence="2" type="ORF">YH6_038</name>
</gene>
<dbReference type="InterPro" id="IPR003593">
    <property type="entry name" value="AAA+_ATPase"/>
</dbReference>
<dbReference type="OrthoDB" id="3730at10239"/>
<dbReference type="PRINTS" id="PR00830">
    <property type="entry name" value="ENDOLAPTASE"/>
</dbReference>
<evidence type="ECO:0000259" key="1">
    <source>
        <dbReference type="SMART" id="SM00382"/>
    </source>
</evidence>
<dbReference type="SUPFAM" id="SSF52540">
    <property type="entry name" value="P-loop containing nucleoside triphosphate hydrolases"/>
    <property type="match status" value="1"/>
</dbReference>
<dbReference type="Proteomes" id="UP000030328">
    <property type="component" value="Segment"/>
</dbReference>
<dbReference type="GO" id="GO:0016887">
    <property type="term" value="F:ATP hydrolysis activity"/>
    <property type="evidence" value="ECO:0007669"/>
    <property type="project" value="InterPro"/>
</dbReference>
<dbReference type="InterPro" id="IPR011704">
    <property type="entry name" value="ATPase_dyneun-rel_AAA"/>
</dbReference>
<dbReference type="Pfam" id="PF07728">
    <property type="entry name" value="AAA_5"/>
    <property type="match status" value="1"/>
</dbReference>
<dbReference type="RefSeq" id="YP_009152538.1">
    <property type="nucleotide sequence ID" value="NC_027388.1"/>
</dbReference>
<keyword evidence="3" id="KW-1185">Reference proteome</keyword>
<dbReference type="CDD" id="cd00009">
    <property type="entry name" value="AAA"/>
    <property type="match status" value="1"/>
</dbReference>
<evidence type="ECO:0000313" key="2">
    <source>
        <dbReference type="EMBL" id="AIX13191.1"/>
    </source>
</evidence>
<dbReference type="KEGG" id="vg:24724935"/>
<feature type="domain" description="AAA+ ATPase" evidence="1">
    <location>
        <begin position="24"/>
        <end position="175"/>
    </location>
</feature>
<dbReference type="InterPro" id="IPR027417">
    <property type="entry name" value="P-loop_NTPase"/>
</dbReference>
<reference evidence="2 3" key="1">
    <citation type="submission" date="2014-10" db="EMBL/GenBank/DDBJ databases">
        <authorList>
            <person name="Yang M."/>
            <person name="Han W."/>
        </authorList>
    </citation>
    <scope>NUCLEOTIDE SEQUENCE [LARGE SCALE GENOMIC DNA]</scope>
</reference>
<dbReference type="Gene3D" id="3.40.50.300">
    <property type="entry name" value="P-loop containing nucleotide triphosphate hydrolases"/>
    <property type="match status" value="1"/>
</dbReference>
<dbReference type="SMART" id="SM00382">
    <property type="entry name" value="AAA"/>
    <property type="match status" value="1"/>
</dbReference>
<protein>
    <submittedName>
        <fullName evidence="2">ATPase</fullName>
    </submittedName>
</protein>
<name>A0A0A0YVT3_9CAUD</name>
<dbReference type="GO" id="GO:0005524">
    <property type="term" value="F:ATP binding"/>
    <property type="evidence" value="ECO:0007669"/>
    <property type="project" value="InterPro"/>
</dbReference>